<gene>
    <name evidence="8" type="ORF">D0Z08_18790</name>
</gene>
<evidence type="ECO:0000313" key="8">
    <source>
        <dbReference type="EMBL" id="RHW25554.1"/>
    </source>
</evidence>
<dbReference type="NCBIfam" id="TIGR02937">
    <property type="entry name" value="sigma70-ECF"/>
    <property type="match status" value="1"/>
</dbReference>
<dbReference type="Gene3D" id="1.10.10.10">
    <property type="entry name" value="Winged helix-like DNA-binding domain superfamily/Winged helix DNA-binding domain"/>
    <property type="match status" value="1"/>
</dbReference>
<evidence type="ECO:0000256" key="4">
    <source>
        <dbReference type="ARBA" id="ARBA00023125"/>
    </source>
</evidence>
<organism evidence="8 9">
    <name type="scientific">Nocardioides immobilis</name>
    <dbReference type="NCBI Taxonomy" id="2049295"/>
    <lineage>
        <taxon>Bacteria</taxon>
        <taxon>Bacillati</taxon>
        <taxon>Actinomycetota</taxon>
        <taxon>Actinomycetes</taxon>
        <taxon>Propionibacteriales</taxon>
        <taxon>Nocardioidaceae</taxon>
        <taxon>Nocardioides</taxon>
    </lineage>
</organism>
<feature type="domain" description="RNA polymerase sigma-70 region 2" evidence="6">
    <location>
        <begin position="20"/>
        <end position="79"/>
    </location>
</feature>
<feature type="domain" description="RNA polymerase sigma factor 70 region 4 type 2" evidence="7">
    <location>
        <begin position="107"/>
        <end position="158"/>
    </location>
</feature>
<dbReference type="CDD" id="cd06171">
    <property type="entry name" value="Sigma70_r4"/>
    <property type="match status" value="1"/>
</dbReference>
<comment type="caution">
    <text evidence="8">The sequence shown here is derived from an EMBL/GenBank/DDBJ whole genome shotgun (WGS) entry which is preliminary data.</text>
</comment>
<dbReference type="InterPro" id="IPR013324">
    <property type="entry name" value="RNA_pol_sigma_r3/r4-like"/>
</dbReference>
<dbReference type="GO" id="GO:0016987">
    <property type="term" value="F:sigma factor activity"/>
    <property type="evidence" value="ECO:0007669"/>
    <property type="project" value="UniProtKB-KW"/>
</dbReference>
<dbReference type="SUPFAM" id="SSF88659">
    <property type="entry name" value="Sigma3 and sigma4 domains of RNA polymerase sigma factors"/>
    <property type="match status" value="1"/>
</dbReference>
<evidence type="ECO:0000259" key="7">
    <source>
        <dbReference type="Pfam" id="PF08281"/>
    </source>
</evidence>
<evidence type="ECO:0000256" key="3">
    <source>
        <dbReference type="ARBA" id="ARBA00023082"/>
    </source>
</evidence>
<dbReference type="GO" id="GO:0006352">
    <property type="term" value="P:DNA-templated transcription initiation"/>
    <property type="evidence" value="ECO:0007669"/>
    <property type="project" value="InterPro"/>
</dbReference>
<dbReference type="InterPro" id="IPR013325">
    <property type="entry name" value="RNA_pol_sigma_r2"/>
</dbReference>
<keyword evidence="9" id="KW-1185">Reference proteome</keyword>
<evidence type="ECO:0000256" key="1">
    <source>
        <dbReference type="ARBA" id="ARBA00010641"/>
    </source>
</evidence>
<sequence length="172" mass="18678">MGVRADPTDEVAQIYASACPRLIGYLTVLGGNRADAEEVAQDAFVRLLENWRKVRTYDDPQAWLRQVATRAMISRRRRSTTARTGNRRLAALQGDGTTAAADAGQIDLDRALQQLSIEHRAVLLLHHVHDLSIDDVARTLGVPAGTVKSRLARARAALLPLLSTSDTNGSAS</sequence>
<accession>A0A417XYV8</accession>
<proteinExistence type="inferred from homology"/>
<dbReference type="AlphaFoldDB" id="A0A417XYV8"/>
<evidence type="ECO:0000256" key="5">
    <source>
        <dbReference type="ARBA" id="ARBA00023163"/>
    </source>
</evidence>
<dbReference type="Gene3D" id="1.10.1740.10">
    <property type="match status" value="1"/>
</dbReference>
<dbReference type="InterPro" id="IPR007627">
    <property type="entry name" value="RNA_pol_sigma70_r2"/>
</dbReference>
<keyword evidence="5" id="KW-0804">Transcription</keyword>
<dbReference type="InterPro" id="IPR014284">
    <property type="entry name" value="RNA_pol_sigma-70_dom"/>
</dbReference>
<dbReference type="Proteomes" id="UP000283644">
    <property type="component" value="Unassembled WGS sequence"/>
</dbReference>
<name>A0A417XYV8_9ACTN</name>
<dbReference type="SUPFAM" id="SSF88946">
    <property type="entry name" value="Sigma2 domain of RNA polymerase sigma factors"/>
    <property type="match status" value="1"/>
</dbReference>
<keyword evidence="2" id="KW-0805">Transcription regulation</keyword>
<keyword evidence="4" id="KW-0238">DNA-binding</keyword>
<dbReference type="RefSeq" id="WP_118926793.1">
    <property type="nucleotide sequence ID" value="NZ_QXGH01000023.1"/>
</dbReference>
<dbReference type="Pfam" id="PF04542">
    <property type="entry name" value="Sigma70_r2"/>
    <property type="match status" value="1"/>
</dbReference>
<keyword evidence="3" id="KW-0731">Sigma factor</keyword>
<dbReference type="PANTHER" id="PTHR43133:SF50">
    <property type="entry name" value="ECF RNA POLYMERASE SIGMA FACTOR SIGM"/>
    <property type="match status" value="1"/>
</dbReference>
<dbReference type="EMBL" id="QXGH01000023">
    <property type="protein sequence ID" value="RHW25554.1"/>
    <property type="molecule type" value="Genomic_DNA"/>
</dbReference>
<dbReference type="InterPro" id="IPR013249">
    <property type="entry name" value="RNA_pol_sigma70_r4_t2"/>
</dbReference>
<dbReference type="GO" id="GO:0003677">
    <property type="term" value="F:DNA binding"/>
    <property type="evidence" value="ECO:0007669"/>
    <property type="project" value="UniProtKB-KW"/>
</dbReference>
<dbReference type="PANTHER" id="PTHR43133">
    <property type="entry name" value="RNA POLYMERASE ECF-TYPE SIGMA FACTO"/>
    <property type="match status" value="1"/>
</dbReference>
<reference evidence="8 9" key="1">
    <citation type="submission" date="2018-09" db="EMBL/GenBank/DDBJ databases">
        <title>Genome sequencing of Nocardioides immobilis CCTCC AB 2017083 for comparison to Nocardioides silvaticus.</title>
        <authorList>
            <person name="Li C."/>
            <person name="Wang G."/>
        </authorList>
    </citation>
    <scope>NUCLEOTIDE SEQUENCE [LARGE SCALE GENOMIC DNA]</scope>
    <source>
        <strain evidence="8 9">CCTCC AB 2017083</strain>
    </source>
</reference>
<dbReference type="InterPro" id="IPR036388">
    <property type="entry name" value="WH-like_DNA-bd_sf"/>
</dbReference>
<protein>
    <submittedName>
        <fullName evidence="8">Sigma-70 family RNA polymerase sigma factor</fullName>
    </submittedName>
</protein>
<comment type="similarity">
    <text evidence="1">Belongs to the sigma-70 factor family. ECF subfamily.</text>
</comment>
<dbReference type="InterPro" id="IPR039425">
    <property type="entry name" value="RNA_pol_sigma-70-like"/>
</dbReference>
<evidence type="ECO:0000256" key="2">
    <source>
        <dbReference type="ARBA" id="ARBA00023015"/>
    </source>
</evidence>
<dbReference type="OrthoDB" id="3777963at2"/>
<evidence type="ECO:0000259" key="6">
    <source>
        <dbReference type="Pfam" id="PF04542"/>
    </source>
</evidence>
<evidence type="ECO:0000313" key="9">
    <source>
        <dbReference type="Proteomes" id="UP000283644"/>
    </source>
</evidence>
<dbReference type="Pfam" id="PF08281">
    <property type="entry name" value="Sigma70_r4_2"/>
    <property type="match status" value="1"/>
</dbReference>